<accession>A0A2G3PM55</accession>
<gene>
    <name evidence="1" type="ORF">CSW57_11805</name>
</gene>
<dbReference type="AlphaFoldDB" id="A0A2G3PM55"/>
<organism evidence="1 2">
    <name type="scientific">Williamsia marianensis</name>
    <dbReference type="NCBI Taxonomy" id="85044"/>
    <lineage>
        <taxon>Bacteria</taxon>
        <taxon>Bacillati</taxon>
        <taxon>Actinomycetota</taxon>
        <taxon>Actinomycetes</taxon>
        <taxon>Mycobacteriales</taxon>
        <taxon>Nocardiaceae</taxon>
        <taxon>Williamsia</taxon>
    </lineage>
</organism>
<dbReference type="RefSeq" id="WP_099382924.1">
    <property type="nucleotide sequence ID" value="NZ_PEBD01000008.1"/>
</dbReference>
<reference evidence="1 2" key="1">
    <citation type="submission" date="2017-10" db="EMBL/GenBank/DDBJ databases">
        <title>The draft genome sequence of Williamsia sp. BULT 1.1 isolated from the semi-arid grassland soils from South Africa.</title>
        <authorList>
            <person name="Kabwe M.H."/>
            <person name="Govender N."/>
            <person name="Mutseka Lunga P."/>
            <person name="Vikram S."/>
            <person name="Makhalanyane T.P."/>
        </authorList>
    </citation>
    <scope>NUCLEOTIDE SEQUENCE [LARGE SCALE GENOMIC DNA]</scope>
    <source>
        <strain evidence="1 2">BULT 1.1</strain>
    </source>
</reference>
<protein>
    <recommendedName>
        <fullName evidence="3">DUF2617 domain-containing protein</fullName>
    </recommendedName>
</protein>
<sequence>MQAILAVPYSDTSADQLTLSFDEPLLPALSTVRCQFDNADLSLRLLGASHQVSAVTALGETVETLACLPGQHRELPSTLQTPTVSFRARTERHSARSLSVLGAQISDRATGPHALIGHYPGSPDAFTAIIAADVGDRIRWDTWHAYPQTGDVVITSSLVQVR</sequence>
<proteinExistence type="predicted"/>
<dbReference type="EMBL" id="PEBD01000008">
    <property type="protein sequence ID" value="PHV66919.1"/>
    <property type="molecule type" value="Genomic_DNA"/>
</dbReference>
<comment type="caution">
    <text evidence="1">The sequence shown here is derived from an EMBL/GenBank/DDBJ whole genome shotgun (WGS) entry which is preliminary data.</text>
</comment>
<dbReference type="Proteomes" id="UP000225108">
    <property type="component" value="Unassembled WGS sequence"/>
</dbReference>
<dbReference type="InterPro" id="IPR024486">
    <property type="entry name" value="DUF2617"/>
</dbReference>
<evidence type="ECO:0000313" key="1">
    <source>
        <dbReference type="EMBL" id="PHV66919.1"/>
    </source>
</evidence>
<name>A0A2G3PM55_WILMA</name>
<evidence type="ECO:0000313" key="2">
    <source>
        <dbReference type="Proteomes" id="UP000225108"/>
    </source>
</evidence>
<evidence type="ECO:0008006" key="3">
    <source>
        <dbReference type="Google" id="ProtNLM"/>
    </source>
</evidence>
<dbReference type="Pfam" id="PF10936">
    <property type="entry name" value="DUF2617"/>
    <property type="match status" value="1"/>
</dbReference>